<dbReference type="InterPro" id="IPR004919">
    <property type="entry name" value="GmrSD_N"/>
</dbReference>
<proteinExistence type="predicted"/>
<dbReference type="PANTHER" id="PTHR35149:SF1">
    <property type="entry name" value="DUF5655 DOMAIN-CONTAINING PROTEIN"/>
    <property type="match status" value="1"/>
</dbReference>
<dbReference type="PANTHER" id="PTHR35149">
    <property type="entry name" value="SLL5132 PROTEIN"/>
    <property type="match status" value="1"/>
</dbReference>
<dbReference type="Pfam" id="PF03235">
    <property type="entry name" value="GmrSD_N"/>
    <property type="match status" value="1"/>
</dbReference>
<protein>
    <submittedName>
        <fullName evidence="3">DUF262 domain-containing protein</fullName>
    </submittedName>
</protein>
<evidence type="ECO:0000259" key="2">
    <source>
        <dbReference type="Pfam" id="PF07510"/>
    </source>
</evidence>
<dbReference type="EMBL" id="SPPD01000001">
    <property type="protein sequence ID" value="TFU98758.1"/>
    <property type="molecule type" value="Genomic_DNA"/>
</dbReference>
<organism evidence="3 4">
    <name type="scientific">Streptococcus cuniculi</name>
    <dbReference type="NCBI Taxonomy" id="1432788"/>
    <lineage>
        <taxon>Bacteria</taxon>
        <taxon>Bacillati</taxon>
        <taxon>Bacillota</taxon>
        <taxon>Bacilli</taxon>
        <taxon>Lactobacillales</taxon>
        <taxon>Streptococcaceae</taxon>
        <taxon>Streptococcus</taxon>
    </lineage>
</organism>
<evidence type="ECO:0000259" key="1">
    <source>
        <dbReference type="Pfam" id="PF03235"/>
    </source>
</evidence>
<name>A0A4Y9JEV5_9STRE</name>
<dbReference type="RefSeq" id="WP_135180897.1">
    <property type="nucleotide sequence ID" value="NZ_JADGKZ010000001.1"/>
</dbReference>
<dbReference type="Proteomes" id="UP000297253">
    <property type="component" value="Unassembled WGS sequence"/>
</dbReference>
<feature type="domain" description="GmrSD restriction endonucleases C-terminal" evidence="2">
    <location>
        <begin position="415"/>
        <end position="546"/>
    </location>
</feature>
<evidence type="ECO:0000313" key="4">
    <source>
        <dbReference type="Proteomes" id="UP000297253"/>
    </source>
</evidence>
<evidence type="ECO:0000313" key="3">
    <source>
        <dbReference type="EMBL" id="TFU98758.1"/>
    </source>
</evidence>
<dbReference type="Pfam" id="PF07510">
    <property type="entry name" value="GmrSD_C"/>
    <property type="match status" value="1"/>
</dbReference>
<comment type="caution">
    <text evidence="3">The sequence shown here is derived from an EMBL/GenBank/DDBJ whole genome shotgun (WGS) entry which is preliminary data.</text>
</comment>
<dbReference type="AlphaFoldDB" id="A0A4Y9JEV5"/>
<feature type="domain" description="GmrSD restriction endonucleases N-terminal" evidence="1">
    <location>
        <begin position="21"/>
        <end position="199"/>
    </location>
</feature>
<dbReference type="InterPro" id="IPR011089">
    <property type="entry name" value="GmrSD_C"/>
</dbReference>
<gene>
    <name evidence="3" type="ORF">E4T82_00155</name>
</gene>
<sequence>MDIRVQKYTISGLFSRVEGSFLGKEKIFSIPRFQREYSWSEKQWEEFSDDLTRALSKEDLDTDYWGNIIVYHSENHINIVDGQQRIVTLLLCLLALGENLVDNGRYPLCFDNHQQVIFKKLLMNQSIDSAEKRQRLVLAKQFFQDRFRTVDREELVRFIYSTQITVVTVDNEFESHLLFGRINTRGLELHDVDLIKYLVFSTIDKQAGPSFNDEILETWREVQITVSELNMSIERFVELYFYTNYKKTDKRLFNYFSDEIGDYKLFLISLRDVAKRIKSWKDNSGGNDNKIGRNLRYLLKFGSEEAIQLIIKLVESPIPHQAKFIELLTVYEFVRNISTFPKIFSTDEERRYWRKRRVDVNYDNVRESYYRFIYSERNDIQDIKEQMRKSLMRLDDFQRLFSELRYIDRSAHSAYRTNHEQLLSKYAIYTLNNWQDRYNHGAGEVSRTRDDDDFSIEHILPKSFAINEDSIQYKIGNLLTFERSPNNDAGDKPLQDKLALYKKSAYPQVKELLYKKYRTGGQIWGDWEAKEFDEDLIEVRGNALATQVYKKLKRLLKE</sequence>
<dbReference type="OrthoDB" id="9798761at2"/>
<accession>A0A4Y9JEV5</accession>
<reference evidence="3 4" key="1">
    <citation type="submission" date="2019-03" db="EMBL/GenBank/DDBJ databases">
        <title>Diversity of the mouse oral microbiome.</title>
        <authorList>
            <person name="Joseph S."/>
            <person name="Aduse-Opoku J."/>
            <person name="Curtis M."/>
            <person name="Wade W."/>
            <person name="Hashim A."/>
        </authorList>
    </citation>
    <scope>NUCLEOTIDE SEQUENCE [LARGE SCALE GENOMIC DNA]</scope>
    <source>
        <strain evidence="3 4">WM131</strain>
    </source>
</reference>